<sequence>METDNAGSAPSPHLLYLGQKSTKRLLEVYVKRSLSLNDTSARRQRVKPRKWVIVDNKGTRIRKASSDSSTHRLSREILNTDQPKEPYKDTTRDSKQKEIKRRTQRVTKKTSILRGFLSLFSRKTHEVENCSVPDSPASGGSSDSCFAPETCPPVPEKIHEERDRAIPHPAKSIKKRLSLKKLSFRNHDADKSNSVKRQTSLAPVDVVRVPDAIVCVEPSTAYFEKVSEELERIVKEVREGPTEDESHSPATLPDQRPSEAALDSSADIIERMVSILKQEGDEIDAKIRRNSSVSSFFQKLTYNNFQQLADRYVAAIPDPLPQSTVAPPQLVKLAFTLDFTAKVAGLSSQAVGRVMGFGNQYIQDRFTQMTRANCQELASQHMDVLSLVDQD</sequence>
<organism evidence="3 4">
    <name type="scientific">Coilia grayii</name>
    <name type="common">Gray's grenadier anchovy</name>
    <dbReference type="NCBI Taxonomy" id="363190"/>
    <lineage>
        <taxon>Eukaryota</taxon>
        <taxon>Metazoa</taxon>
        <taxon>Chordata</taxon>
        <taxon>Craniata</taxon>
        <taxon>Vertebrata</taxon>
        <taxon>Euteleostomi</taxon>
        <taxon>Actinopterygii</taxon>
        <taxon>Neopterygii</taxon>
        <taxon>Teleostei</taxon>
        <taxon>Clupei</taxon>
        <taxon>Clupeiformes</taxon>
        <taxon>Clupeoidei</taxon>
        <taxon>Engraulidae</taxon>
        <taxon>Coilinae</taxon>
        <taxon>Coilia</taxon>
    </lineage>
</organism>
<dbReference type="EMBL" id="JBHFQA010000001">
    <property type="protein sequence ID" value="KAL2103792.1"/>
    <property type="molecule type" value="Genomic_DNA"/>
</dbReference>
<feature type="region of interest" description="Disordered" evidence="2">
    <location>
        <begin position="237"/>
        <end position="263"/>
    </location>
</feature>
<reference evidence="3 4" key="1">
    <citation type="submission" date="2024-09" db="EMBL/GenBank/DDBJ databases">
        <title>A chromosome-level genome assembly of Gray's grenadier anchovy, Coilia grayii.</title>
        <authorList>
            <person name="Fu Z."/>
        </authorList>
    </citation>
    <scope>NUCLEOTIDE SEQUENCE [LARGE SCALE GENOMIC DNA]</scope>
    <source>
        <strain evidence="3">G4</strain>
        <tissue evidence="3">Muscle</tissue>
    </source>
</reference>
<dbReference type="GO" id="GO:0006915">
    <property type="term" value="P:apoptotic process"/>
    <property type="evidence" value="ECO:0007669"/>
    <property type="project" value="UniProtKB-KW"/>
</dbReference>
<accession>A0ABD1KXA0</accession>
<feature type="compositionally biased region" description="Basic and acidic residues" evidence="2">
    <location>
        <begin position="82"/>
        <end position="97"/>
    </location>
</feature>
<dbReference type="Proteomes" id="UP001591681">
    <property type="component" value="Unassembled WGS sequence"/>
</dbReference>
<proteinExistence type="predicted"/>
<evidence type="ECO:0000256" key="2">
    <source>
        <dbReference type="SAM" id="MobiDB-lite"/>
    </source>
</evidence>
<comment type="caution">
    <text evidence="3">The sequence shown here is derived from an EMBL/GenBank/DDBJ whole genome shotgun (WGS) entry which is preliminary data.</text>
</comment>
<keyword evidence="1" id="KW-0053">Apoptosis</keyword>
<keyword evidence="4" id="KW-1185">Reference proteome</keyword>
<feature type="compositionally biased region" description="Basic and acidic residues" evidence="2">
    <location>
        <begin position="237"/>
        <end position="247"/>
    </location>
</feature>
<dbReference type="PANTHER" id="PTHR14965">
    <property type="entry name" value="SI:CH73-248E21.1"/>
    <property type="match status" value="1"/>
</dbReference>
<evidence type="ECO:0000256" key="1">
    <source>
        <dbReference type="ARBA" id="ARBA00022703"/>
    </source>
</evidence>
<gene>
    <name evidence="3" type="ORF">ACEWY4_000660</name>
</gene>
<name>A0ABD1KXA0_9TELE</name>
<dbReference type="PANTHER" id="PTHR14965:SF9">
    <property type="entry name" value="APOPTOSIS FACILITATOR BCL-2-LIKE PROTEIN 14"/>
    <property type="match status" value="1"/>
</dbReference>
<feature type="region of interest" description="Disordered" evidence="2">
    <location>
        <begin position="62"/>
        <end position="106"/>
    </location>
</feature>
<evidence type="ECO:0000313" key="4">
    <source>
        <dbReference type="Proteomes" id="UP001591681"/>
    </source>
</evidence>
<protein>
    <submittedName>
        <fullName evidence="3">Uncharacterized protein</fullName>
    </submittedName>
</protein>
<evidence type="ECO:0000313" key="3">
    <source>
        <dbReference type="EMBL" id="KAL2103792.1"/>
    </source>
</evidence>
<dbReference type="AlphaFoldDB" id="A0ABD1KXA0"/>